<evidence type="ECO:0000256" key="2">
    <source>
        <dbReference type="SAM" id="SignalP"/>
    </source>
</evidence>
<feature type="signal peptide" evidence="2">
    <location>
        <begin position="1"/>
        <end position="23"/>
    </location>
</feature>
<dbReference type="Pfam" id="PF10988">
    <property type="entry name" value="DUF2807"/>
    <property type="match status" value="1"/>
</dbReference>
<dbReference type="AlphaFoldDB" id="A0A7K1ST27"/>
<keyword evidence="5" id="KW-1185">Reference proteome</keyword>
<feature type="chain" id="PRO_5029727352" evidence="2">
    <location>
        <begin position="24"/>
        <end position="246"/>
    </location>
</feature>
<dbReference type="EMBL" id="WPIK01000002">
    <property type="protein sequence ID" value="MVN20407.1"/>
    <property type="molecule type" value="Genomic_DNA"/>
</dbReference>
<gene>
    <name evidence="4" type="ORF">GO621_02515</name>
</gene>
<feature type="region of interest" description="Disordered" evidence="1">
    <location>
        <begin position="220"/>
        <end position="246"/>
    </location>
</feature>
<sequence>MKLPITTFVIALLLLATGKISFAASAHFSTKSRIEIQDRRLSGFHAIASSGSFDVVLRQGGPESVKVEADADVINEIVTEVRNGVLMIHSKNNHGWNSGNFWNNRKTVIYIVAKDLNSIGLSGSGDLKIDNEFNTNSLQLRLSGSGDFRGKVNVKTLEAAISGSGDFNIGGRADESTVSISGSGDFDAGNLMTKSTAIRVSGSGDANIYASERLDASVSGSGDIHYSGHPKSVSKVAHGSGDISGS</sequence>
<evidence type="ECO:0000259" key="3">
    <source>
        <dbReference type="Pfam" id="PF10988"/>
    </source>
</evidence>
<name>A0A7K1ST27_9SPHI</name>
<dbReference type="Proteomes" id="UP000462014">
    <property type="component" value="Unassembled WGS sequence"/>
</dbReference>
<dbReference type="InterPro" id="IPR021255">
    <property type="entry name" value="DUF2807"/>
</dbReference>
<comment type="caution">
    <text evidence="4">The sequence shown here is derived from an EMBL/GenBank/DDBJ whole genome shotgun (WGS) entry which is preliminary data.</text>
</comment>
<reference evidence="4 5" key="1">
    <citation type="submission" date="2019-12" db="EMBL/GenBank/DDBJ databases">
        <title>Mucilaginibacter sp. HMF7410 genome sequencing and assembly.</title>
        <authorList>
            <person name="Kang H."/>
            <person name="Cha I."/>
            <person name="Kim H."/>
            <person name="Joh K."/>
        </authorList>
    </citation>
    <scope>NUCLEOTIDE SEQUENCE [LARGE SCALE GENOMIC DNA]</scope>
    <source>
        <strain evidence="4 5">HMF7410</strain>
    </source>
</reference>
<feature type="domain" description="Putative auto-transporter adhesin head GIN" evidence="3">
    <location>
        <begin position="44"/>
        <end position="230"/>
    </location>
</feature>
<evidence type="ECO:0000256" key="1">
    <source>
        <dbReference type="SAM" id="MobiDB-lite"/>
    </source>
</evidence>
<dbReference type="PANTHER" id="PTHR39200:SF1">
    <property type="entry name" value="AUTO-TRANSPORTER ADHESIN HEAD GIN DOMAIN-CONTAINING PROTEIN-RELATED"/>
    <property type="match status" value="1"/>
</dbReference>
<accession>A0A7K1ST27</accession>
<protein>
    <submittedName>
        <fullName evidence="4">DUF2807 domain-containing protein</fullName>
    </submittedName>
</protein>
<proteinExistence type="predicted"/>
<dbReference type="PANTHER" id="PTHR39200">
    <property type="entry name" value="HYPOTHETICAL EXPORTED PROTEIN"/>
    <property type="match status" value="1"/>
</dbReference>
<dbReference type="RefSeq" id="WP_157563892.1">
    <property type="nucleotide sequence ID" value="NZ_WPIK01000002.1"/>
</dbReference>
<organism evidence="4 5">
    <name type="scientific">Mucilaginibacter arboris</name>
    <dbReference type="NCBI Taxonomy" id="2682090"/>
    <lineage>
        <taxon>Bacteria</taxon>
        <taxon>Pseudomonadati</taxon>
        <taxon>Bacteroidota</taxon>
        <taxon>Sphingobacteriia</taxon>
        <taxon>Sphingobacteriales</taxon>
        <taxon>Sphingobacteriaceae</taxon>
        <taxon>Mucilaginibacter</taxon>
    </lineage>
</organism>
<evidence type="ECO:0000313" key="5">
    <source>
        <dbReference type="Proteomes" id="UP000462014"/>
    </source>
</evidence>
<keyword evidence="2" id="KW-0732">Signal</keyword>
<dbReference type="Gene3D" id="2.160.20.120">
    <property type="match status" value="1"/>
</dbReference>
<evidence type="ECO:0000313" key="4">
    <source>
        <dbReference type="EMBL" id="MVN20407.1"/>
    </source>
</evidence>